<evidence type="ECO:0000313" key="5">
    <source>
        <dbReference type="EMBL" id="VDP93693.1"/>
    </source>
</evidence>
<dbReference type="WBParaSite" id="ECPE_0001646401-mRNA-1">
    <property type="protein sequence ID" value="ECPE_0001646401-mRNA-1"/>
    <property type="gene ID" value="ECPE_0001646401"/>
</dbReference>
<dbReference type="GO" id="GO:0016020">
    <property type="term" value="C:membrane"/>
    <property type="evidence" value="ECO:0007669"/>
    <property type="project" value="UniProtKB-SubCell"/>
</dbReference>
<keyword evidence="3" id="KW-0812">Transmembrane</keyword>
<dbReference type="Gene3D" id="1.50.40.10">
    <property type="entry name" value="Mitochondrial carrier domain"/>
    <property type="match status" value="1"/>
</dbReference>
<dbReference type="AlphaFoldDB" id="A0A183BB36"/>
<dbReference type="EMBL" id="UZAN01064245">
    <property type="protein sequence ID" value="VDP93693.1"/>
    <property type="molecule type" value="Genomic_DNA"/>
</dbReference>
<dbReference type="InterPro" id="IPR018108">
    <property type="entry name" value="MCP_transmembrane"/>
</dbReference>
<protein>
    <submittedName>
        <fullName evidence="7">Mitochondrial carrier domain-containing protein</fullName>
    </submittedName>
</protein>
<reference evidence="7" key="1">
    <citation type="submission" date="2016-06" db="UniProtKB">
        <authorList>
            <consortium name="WormBaseParasite"/>
        </authorList>
    </citation>
    <scope>IDENTIFICATION</scope>
</reference>
<evidence type="ECO:0000256" key="2">
    <source>
        <dbReference type="ARBA" id="ARBA00006375"/>
    </source>
</evidence>
<dbReference type="Pfam" id="PF00153">
    <property type="entry name" value="Mito_carr"/>
    <property type="match status" value="1"/>
</dbReference>
<organism evidence="7">
    <name type="scientific">Echinostoma caproni</name>
    <dbReference type="NCBI Taxonomy" id="27848"/>
    <lineage>
        <taxon>Eukaryota</taxon>
        <taxon>Metazoa</taxon>
        <taxon>Spiralia</taxon>
        <taxon>Lophotrochozoa</taxon>
        <taxon>Platyhelminthes</taxon>
        <taxon>Trematoda</taxon>
        <taxon>Digenea</taxon>
        <taxon>Plagiorchiida</taxon>
        <taxon>Echinostomata</taxon>
        <taxon>Echinostomatoidea</taxon>
        <taxon>Echinostomatidae</taxon>
        <taxon>Echinostoma</taxon>
    </lineage>
</organism>
<reference evidence="5 6" key="2">
    <citation type="submission" date="2018-11" db="EMBL/GenBank/DDBJ databases">
        <authorList>
            <consortium name="Pathogen Informatics"/>
        </authorList>
    </citation>
    <scope>NUCLEOTIDE SEQUENCE [LARGE SCALE GENOMIC DNA]</scope>
    <source>
        <strain evidence="5 6">Egypt</strain>
    </source>
</reference>
<dbReference type="OrthoDB" id="756301at2759"/>
<proteinExistence type="inferred from homology"/>
<gene>
    <name evidence="5" type="ORF">ECPE_LOCUS16421</name>
</gene>
<evidence type="ECO:0000256" key="1">
    <source>
        <dbReference type="ARBA" id="ARBA00004141"/>
    </source>
</evidence>
<sequence length="145" mass="16223">YTGSRVPIYEFIRREVFHLPPAAHFTVKRKPPGEVNEENSSDTLMTSQNDYEAGERDWRFVLRAASAGMIAGGTAQFLASPTDLMKVRLQTERAWQSEASFGGTPQMAKPPVRTPSYVLFVVFLNQLCISVGSLMQSTSCRRSFL</sequence>
<dbReference type="Proteomes" id="UP000272942">
    <property type="component" value="Unassembled WGS sequence"/>
</dbReference>
<evidence type="ECO:0000313" key="7">
    <source>
        <dbReference type="WBParaSite" id="ECPE_0001646401-mRNA-1"/>
    </source>
</evidence>
<evidence type="ECO:0000256" key="3">
    <source>
        <dbReference type="ARBA" id="ARBA00022692"/>
    </source>
</evidence>
<evidence type="ECO:0000256" key="4">
    <source>
        <dbReference type="ARBA" id="ARBA00023136"/>
    </source>
</evidence>
<dbReference type="InterPro" id="IPR023395">
    <property type="entry name" value="MCP_dom_sf"/>
</dbReference>
<comment type="subcellular location">
    <subcellularLocation>
        <location evidence="1">Membrane</location>
        <topology evidence="1">Multi-pass membrane protein</topology>
    </subcellularLocation>
</comment>
<dbReference type="SUPFAM" id="SSF103506">
    <property type="entry name" value="Mitochondrial carrier"/>
    <property type="match status" value="1"/>
</dbReference>
<evidence type="ECO:0000313" key="6">
    <source>
        <dbReference type="Proteomes" id="UP000272942"/>
    </source>
</evidence>
<comment type="similarity">
    <text evidence="2">Belongs to the mitochondrial carrier (TC 2.A.29) family.</text>
</comment>
<keyword evidence="4" id="KW-0472">Membrane</keyword>
<keyword evidence="6" id="KW-1185">Reference proteome</keyword>
<name>A0A183BB36_9TREM</name>
<accession>A0A183BB36</accession>